<evidence type="ECO:0000313" key="1">
    <source>
        <dbReference type="EMBL" id="SYZ79886.1"/>
    </source>
</evidence>
<reference evidence="2" key="1">
    <citation type="submission" date="2018-05" db="EMBL/GenBank/DDBJ databases">
        <authorList>
            <person name="Strepis N."/>
        </authorList>
    </citation>
    <scope>NUCLEOTIDE SEQUENCE [LARGE SCALE GENOMIC DNA]</scope>
</reference>
<dbReference type="AlphaFoldDB" id="A0A383TIU2"/>
<protein>
    <submittedName>
        <fullName evidence="1">Uncharacterized protein</fullName>
    </submittedName>
</protein>
<organism evidence="1 2">
    <name type="scientific">Trichococcus shcherbakoviae</name>
    <dbReference type="NCBI Taxonomy" id="2094020"/>
    <lineage>
        <taxon>Bacteria</taxon>
        <taxon>Bacillati</taxon>
        <taxon>Bacillota</taxon>
        <taxon>Bacilli</taxon>
        <taxon>Lactobacillales</taxon>
        <taxon>Carnobacteriaceae</taxon>
        <taxon>Trichococcus</taxon>
    </lineage>
</organism>
<dbReference type="Proteomes" id="UP000262072">
    <property type="component" value="Unassembled WGS sequence"/>
</dbReference>
<evidence type="ECO:0000313" key="2">
    <source>
        <dbReference type="Proteomes" id="UP000262072"/>
    </source>
</evidence>
<accession>A0A383TIU2</accession>
<gene>
    <name evidence="1" type="ORF">TART1_2762</name>
</gene>
<proteinExistence type="predicted"/>
<name>A0A383TIU2_9LACT</name>
<dbReference type="EMBL" id="UNRR01000041">
    <property type="protein sequence ID" value="SYZ79886.1"/>
    <property type="molecule type" value="Genomic_DNA"/>
</dbReference>
<sequence>MTEGIPATYHQKEAKAMYVEEPEKQNKQRMDCLKLAVHSLFVLAVFDHSPPANGGYAGGHPTFEICAPMRPGS</sequence>
<dbReference type="RefSeq" id="WP_119093935.1">
    <property type="nucleotide sequence ID" value="NZ_UNRR01000041.1"/>
</dbReference>